<name>A0A0B7A0W7_9EUPU</name>
<evidence type="ECO:0000313" key="2">
    <source>
        <dbReference type="EMBL" id="CEK74453.1"/>
    </source>
</evidence>
<keyword evidence="1" id="KW-0472">Membrane</keyword>
<feature type="transmembrane region" description="Helical" evidence="1">
    <location>
        <begin position="20"/>
        <end position="41"/>
    </location>
</feature>
<evidence type="ECO:0000256" key="1">
    <source>
        <dbReference type="SAM" id="Phobius"/>
    </source>
</evidence>
<keyword evidence="1" id="KW-0812">Transmembrane</keyword>
<feature type="non-terminal residue" evidence="2">
    <location>
        <position position="1"/>
    </location>
</feature>
<dbReference type="AlphaFoldDB" id="A0A0B7A0W7"/>
<proteinExistence type="predicted"/>
<accession>A0A0B7A0W7</accession>
<keyword evidence="1" id="KW-1133">Transmembrane helix</keyword>
<protein>
    <submittedName>
        <fullName evidence="2">Uncharacterized protein</fullName>
    </submittedName>
</protein>
<reference evidence="2" key="1">
    <citation type="submission" date="2014-12" db="EMBL/GenBank/DDBJ databases">
        <title>Insight into the proteome of Arion vulgaris.</title>
        <authorList>
            <person name="Aradska J."/>
            <person name="Bulat T."/>
            <person name="Smidak R."/>
            <person name="Sarate P."/>
            <person name="Gangsoo J."/>
            <person name="Sialana F."/>
            <person name="Bilban M."/>
            <person name="Lubec G."/>
        </authorList>
    </citation>
    <scope>NUCLEOTIDE SEQUENCE</scope>
    <source>
        <tissue evidence="2">Skin</tissue>
    </source>
</reference>
<feature type="non-terminal residue" evidence="2">
    <location>
        <position position="101"/>
    </location>
</feature>
<organism evidence="2">
    <name type="scientific">Arion vulgaris</name>
    <dbReference type="NCBI Taxonomy" id="1028688"/>
    <lineage>
        <taxon>Eukaryota</taxon>
        <taxon>Metazoa</taxon>
        <taxon>Spiralia</taxon>
        <taxon>Lophotrochozoa</taxon>
        <taxon>Mollusca</taxon>
        <taxon>Gastropoda</taxon>
        <taxon>Heterobranchia</taxon>
        <taxon>Euthyneura</taxon>
        <taxon>Panpulmonata</taxon>
        <taxon>Eupulmonata</taxon>
        <taxon>Stylommatophora</taxon>
        <taxon>Helicina</taxon>
        <taxon>Arionoidea</taxon>
        <taxon>Arionidae</taxon>
        <taxon>Arion</taxon>
    </lineage>
</organism>
<sequence length="101" mass="11151">SSLHSDVLMALKDTTIIWKINIVIQVAALIISLVGFGSNYLTEYSNSSRKINAGLWQICDTVGNACLDTAWFLQQKNYNSGWVPASKVMMSIALAIHFICI</sequence>
<gene>
    <name evidence="2" type="primary">ORF91138</name>
</gene>
<dbReference type="EMBL" id="HACG01027588">
    <property type="protein sequence ID" value="CEK74453.1"/>
    <property type="molecule type" value="Transcribed_RNA"/>
</dbReference>